<feature type="domain" description="Bacterial bifunctional deaminase-reductase C-terminal" evidence="4">
    <location>
        <begin position="3"/>
        <end position="219"/>
    </location>
</feature>
<dbReference type="OrthoDB" id="68340at2157"/>
<dbReference type="SUPFAM" id="SSF53597">
    <property type="entry name" value="Dihydrofolate reductase-like"/>
    <property type="match status" value="1"/>
</dbReference>
<dbReference type="PANTHER" id="PTHR38011">
    <property type="entry name" value="DIHYDROFOLATE REDUCTASE FAMILY PROTEIN (AFU_ORTHOLOGUE AFUA_8G06820)"/>
    <property type="match status" value="1"/>
</dbReference>
<evidence type="ECO:0000259" key="4">
    <source>
        <dbReference type="Pfam" id="PF01872"/>
    </source>
</evidence>
<dbReference type="GeneID" id="30412975"/>
<dbReference type="InterPro" id="IPR050765">
    <property type="entry name" value="Riboflavin_Biosynth_HTPR"/>
</dbReference>
<name>A0A1D3L4X4_9EURY</name>
<evidence type="ECO:0000313" key="5">
    <source>
        <dbReference type="EMBL" id="SCG86681.1"/>
    </source>
</evidence>
<reference evidence="5 6" key="1">
    <citation type="submission" date="2016-08" db="EMBL/GenBank/DDBJ databases">
        <authorList>
            <person name="Seilhamer J.J."/>
        </authorList>
    </citation>
    <scope>NUCLEOTIDE SEQUENCE [LARGE SCALE GENOMIC DNA]</scope>
    <source>
        <strain evidence="5">Buetzberg</strain>
    </source>
</reference>
<dbReference type="PATRIC" id="fig|129848.4.peg.2185"/>
<organism evidence="5 6">
    <name type="scientific">Methanobacterium congolense</name>
    <dbReference type="NCBI Taxonomy" id="118062"/>
    <lineage>
        <taxon>Archaea</taxon>
        <taxon>Methanobacteriati</taxon>
        <taxon>Methanobacteriota</taxon>
        <taxon>Methanomada group</taxon>
        <taxon>Methanobacteria</taxon>
        <taxon>Methanobacteriales</taxon>
        <taxon>Methanobacteriaceae</taxon>
        <taxon>Methanobacterium</taxon>
    </lineage>
</organism>
<dbReference type="STRING" id="118062.MCBB_2139"/>
<dbReference type="InterPro" id="IPR002734">
    <property type="entry name" value="RibDG_C"/>
</dbReference>
<dbReference type="Pfam" id="PF01872">
    <property type="entry name" value="RibD_C"/>
    <property type="match status" value="1"/>
</dbReference>
<dbReference type="RefSeq" id="WP_071907722.1">
    <property type="nucleotide sequence ID" value="NZ_LT607756.1"/>
</dbReference>
<dbReference type="Gene3D" id="3.40.430.10">
    <property type="entry name" value="Dihydrofolate Reductase, subunit A"/>
    <property type="match status" value="1"/>
</dbReference>
<dbReference type="AlphaFoldDB" id="A0A1D3L4X4"/>
<keyword evidence="6" id="KW-1185">Reference proteome</keyword>
<dbReference type="Proteomes" id="UP000094707">
    <property type="component" value="Chromosome I"/>
</dbReference>
<dbReference type="EMBL" id="LT607756">
    <property type="protein sequence ID" value="SCG86681.1"/>
    <property type="molecule type" value="Genomic_DNA"/>
</dbReference>
<keyword evidence="2" id="KW-0521">NADP</keyword>
<protein>
    <submittedName>
        <fullName evidence="5">2,5-diamino-6-ribosylamino-4(3H)-pyrimidinone 5'-phosphate reductase</fullName>
        <ecNumber evidence="5">1.1.1.302</ecNumber>
    </submittedName>
</protein>
<dbReference type="PANTHER" id="PTHR38011:SF7">
    <property type="entry name" value="2,5-DIAMINO-6-RIBOSYLAMINO-4(3H)-PYRIMIDINONE 5'-PHOSPHATE REDUCTASE"/>
    <property type="match status" value="1"/>
</dbReference>
<evidence type="ECO:0000256" key="2">
    <source>
        <dbReference type="ARBA" id="ARBA00022857"/>
    </source>
</evidence>
<accession>A0A1D3L4X4</accession>
<keyword evidence="3 5" id="KW-0560">Oxidoreductase</keyword>
<dbReference type="InterPro" id="IPR024072">
    <property type="entry name" value="DHFR-like_dom_sf"/>
</dbReference>
<dbReference type="EC" id="1.1.1.302" evidence="5"/>
<dbReference type="KEGG" id="mcub:MCBB_2139"/>
<evidence type="ECO:0000256" key="1">
    <source>
        <dbReference type="ARBA" id="ARBA00005104"/>
    </source>
</evidence>
<evidence type="ECO:0000313" key="6">
    <source>
        <dbReference type="Proteomes" id="UP000094707"/>
    </source>
</evidence>
<proteinExistence type="predicted"/>
<gene>
    <name evidence="5" type="ORF">MCBB_2139</name>
</gene>
<comment type="pathway">
    <text evidence="1">Cofactor biosynthesis; riboflavin biosynthesis.</text>
</comment>
<dbReference type="GO" id="GO:0009231">
    <property type="term" value="P:riboflavin biosynthetic process"/>
    <property type="evidence" value="ECO:0007669"/>
    <property type="project" value="InterPro"/>
</dbReference>
<sequence>MLPKVIIYNAVSLDGRITGFNADSELYYELASKLGVDAVLMGSETVLTGFEAQPFQAFQEIGEDFKPREVDPADERPLLVVPDSRGQVRIWRRVLEMPYIRDVLVLCSRSTPQEYLDFLDENCVKYMIIGYQKVDLGFALEELNTQFGVKSVRVDSGGILNGVLLRENLVDEVHVFIHPELVGGTSPSSIYQAPDLESDEDTIPVFLTGLEKLKNDVVLLKYRIFK</sequence>
<dbReference type="GO" id="GO:0008703">
    <property type="term" value="F:5-amino-6-(5-phosphoribosylamino)uracil reductase activity"/>
    <property type="evidence" value="ECO:0007669"/>
    <property type="project" value="InterPro"/>
</dbReference>
<evidence type="ECO:0000256" key="3">
    <source>
        <dbReference type="ARBA" id="ARBA00023002"/>
    </source>
</evidence>